<keyword evidence="1" id="KW-0812">Transmembrane</keyword>
<feature type="transmembrane region" description="Helical" evidence="1">
    <location>
        <begin position="161"/>
        <end position="178"/>
    </location>
</feature>
<dbReference type="EMBL" id="JBHSPA010000005">
    <property type="protein sequence ID" value="MFC5822696.1"/>
    <property type="molecule type" value="Genomic_DNA"/>
</dbReference>
<gene>
    <name evidence="2" type="ORF">ACFPZ3_02400</name>
</gene>
<keyword evidence="1" id="KW-0472">Membrane</keyword>
<evidence type="ECO:0000256" key="1">
    <source>
        <dbReference type="SAM" id="Phobius"/>
    </source>
</evidence>
<dbReference type="InterPro" id="IPR008535">
    <property type="entry name" value="DUF817"/>
</dbReference>
<evidence type="ECO:0000313" key="3">
    <source>
        <dbReference type="Proteomes" id="UP001596058"/>
    </source>
</evidence>
<dbReference type="PIRSF" id="PIRSF009141">
    <property type="entry name" value="UCP009141"/>
    <property type="match status" value="1"/>
</dbReference>
<dbReference type="Pfam" id="PF05675">
    <property type="entry name" value="DUF817"/>
    <property type="match status" value="1"/>
</dbReference>
<sequence>MRFFVAQMLRFAWAETRSCAFAVAMFAGLAASSVLPLPIPRYDALLVYAVAVTVTFRALRWESSQEIAIIAGFHLVGLAFEMVKVRLGSWSYPEDAYSKFGGVPLYSGFLYAAVGSYVCAAWRIFSLRLVAFRTVPVTLVALAIYANFVSQHWWIDLRIPLALVLILVTWGTVVHFTVGEHRYQMPLALSLTLIGFFLWVAENIATYLGAWQYPYQRGTWQLVHPAKFGAWALLVSVTFVMVAAWQARRGRLHLPAASKACSRGWALPVRRVPAQIPGASPMAE</sequence>
<feature type="transmembrane region" description="Helical" evidence="1">
    <location>
        <begin position="42"/>
        <end position="59"/>
    </location>
</feature>
<name>A0ABW1CD98_9ACTN</name>
<proteinExistence type="predicted"/>
<organism evidence="2 3">
    <name type="scientific">Nonomuraea insulae</name>
    <dbReference type="NCBI Taxonomy" id="1616787"/>
    <lineage>
        <taxon>Bacteria</taxon>
        <taxon>Bacillati</taxon>
        <taxon>Actinomycetota</taxon>
        <taxon>Actinomycetes</taxon>
        <taxon>Streptosporangiales</taxon>
        <taxon>Streptosporangiaceae</taxon>
        <taxon>Nonomuraea</taxon>
    </lineage>
</organism>
<protein>
    <submittedName>
        <fullName evidence="2">DUF817 domain-containing protein</fullName>
    </submittedName>
</protein>
<reference evidence="3" key="1">
    <citation type="journal article" date="2019" name="Int. J. Syst. Evol. Microbiol.">
        <title>The Global Catalogue of Microorganisms (GCM) 10K type strain sequencing project: providing services to taxonomists for standard genome sequencing and annotation.</title>
        <authorList>
            <consortium name="The Broad Institute Genomics Platform"/>
            <consortium name="The Broad Institute Genome Sequencing Center for Infectious Disease"/>
            <person name="Wu L."/>
            <person name="Ma J."/>
        </authorList>
    </citation>
    <scope>NUCLEOTIDE SEQUENCE [LARGE SCALE GENOMIC DNA]</scope>
    <source>
        <strain evidence="3">CCUG 53903</strain>
    </source>
</reference>
<dbReference type="RefSeq" id="WP_379512245.1">
    <property type="nucleotide sequence ID" value="NZ_JBHSPA010000005.1"/>
</dbReference>
<feature type="transmembrane region" description="Helical" evidence="1">
    <location>
        <begin position="187"/>
        <end position="208"/>
    </location>
</feature>
<dbReference type="Proteomes" id="UP001596058">
    <property type="component" value="Unassembled WGS sequence"/>
</dbReference>
<feature type="transmembrane region" description="Helical" evidence="1">
    <location>
        <begin position="103"/>
        <end position="125"/>
    </location>
</feature>
<feature type="transmembrane region" description="Helical" evidence="1">
    <location>
        <begin position="228"/>
        <end position="245"/>
    </location>
</feature>
<feature type="transmembrane region" description="Helical" evidence="1">
    <location>
        <begin position="66"/>
        <end position="83"/>
    </location>
</feature>
<accession>A0ABW1CD98</accession>
<keyword evidence="3" id="KW-1185">Reference proteome</keyword>
<evidence type="ECO:0000313" key="2">
    <source>
        <dbReference type="EMBL" id="MFC5822696.1"/>
    </source>
</evidence>
<comment type="caution">
    <text evidence="2">The sequence shown here is derived from an EMBL/GenBank/DDBJ whole genome shotgun (WGS) entry which is preliminary data.</text>
</comment>
<keyword evidence="1" id="KW-1133">Transmembrane helix</keyword>